<protein>
    <submittedName>
        <fullName evidence="1">Uncharacterized protein</fullName>
    </submittedName>
</protein>
<reference evidence="1 2" key="1">
    <citation type="submission" date="2024-11" db="EMBL/GenBank/DDBJ databases">
        <title>A near-complete genome assembly of Cinchona calisaya.</title>
        <authorList>
            <person name="Lian D.C."/>
            <person name="Zhao X.W."/>
            <person name="Wei L."/>
        </authorList>
    </citation>
    <scope>NUCLEOTIDE SEQUENCE [LARGE SCALE GENOMIC DNA]</scope>
    <source>
        <tissue evidence="1">Nenye</tissue>
    </source>
</reference>
<evidence type="ECO:0000313" key="1">
    <source>
        <dbReference type="EMBL" id="KAL3502901.1"/>
    </source>
</evidence>
<evidence type="ECO:0000313" key="2">
    <source>
        <dbReference type="Proteomes" id="UP001630127"/>
    </source>
</evidence>
<organism evidence="1 2">
    <name type="scientific">Cinchona calisaya</name>
    <dbReference type="NCBI Taxonomy" id="153742"/>
    <lineage>
        <taxon>Eukaryota</taxon>
        <taxon>Viridiplantae</taxon>
        <taxon>Streptophyta</taxon>
        <taxon>Embryophyta</taxon>
        <taxon>Tracheophyta</taxon>
        <taxon>Spermatophyta</taxon>
        <taxon>Magnoliopsida</taxon>
        <taxon>eudicotyledons</taxon>
        <taxon>Gunneridae</taxon>
        <taxon>Pentapetalae</taxon>
        <taxon>asterids</taxon>
        <taxon>lamiids</taxon>
        <taxon>Gentianales</taxon>
        <taxon>Rubiaceae</taxon>
        <taxon>Cinchonoideae</taxon>
        <taxon>Cinchoneae</taxon>
        <taxon>Cinchona</taxon>
    </lineage>
</organism>
<dbReference type="EMBL" id="JBJUIK010000015">
    <property type="protein sequence ID" value="KAL3502901.1"/>
    <property type="molecule type" value="Genomic_DNA"/>
</dbReference>
<keyword evidence="2" id="KW-1185">Reference proteome</keyword>
<accession>A0ABD2Y857</accession>
<proteinExistence type="predicted"/>
<sequence>MKPVQVYSLRTKSLDMSSNKKDEGWKLITRKKKVMRKDSWRAHERAIKILDGKQGAMKQVEKSPKEDGNHGHHRLHLVSLFEFFPKGYFDQINKIVSSFMVTSHQEIAMGELSTQDETDLVVHTVYNECEALHVKEDVKQIQQMSMIKEKPINRDPMAPQIFLYVPKAKRKECELPFVEVLTSKTLELANKKAWDAVDRGLLEKYLPLPLTKQHAVGKPPSDGSVK</sequence>
<dbReference type="Proteomes" id="UP001630127">
    <property type="component" value="Unassembled WGS sequence"/>
</dbReference>
<dbReference type="AlphaFoldDB" id="A0ABD2Y857"/>
<name>A0ABD2Y857_9GENT</name>
<gene>
    <name evidence="1" type="ORF">ACH5RR_037350</name>
</gene>
<comment type="caution">
    <text evidence="1">The sequence shown here is derived from an EMBL/GenBank/DDBJ whole genome shotgun (WGS) entry which is preliminary data.</text>
</comment>